<accession>X1TSX5</accession>
<dbReference type="AlphaFoldDB" id="X1TSX5"/>
<dbReference type="GO" id="GO:0004360">
    <property type="term" value="F:glutamine-fructose-6-phosphate transaminase (isomerizing) activity"/>
    <property type="evidence" value="ECO:0007669"/>
    <property type="project" value="TreeGrafter"/>
</dbReference>
<dbReference type="InterPro" id="IPR001347">
    <property type="entry name" value="SIS_dom"/>
</dbReference>
<name>X1TSX5_9ZZZZ</name>
<dbReference type="Gene3D" id="3.40.50.10490">
    <property type="entry name" value="Glucose-6-phosphate isomerase like protein, domain 1"/>
    <property type="match status" value="2"/>
</dbReference>
<dbReference type="EMBL" id="BARW01009656">
    <property type="protein sequence ID" value="GAI83134.1"/>
    <property type="molecule type" value="Genomic_DNA"/>
</dbReference>
<dbReference type="Pfam" id="PF01380">
    <property type="entry name" value="SIS"/>
    <property type="match status" value="2"/>
</dbReference>
<dbReference type="GO" id="GO:0005829">
    <property type="term" value="C:cytosol"/>
    <property type="evidence" value="ECO:0007669"/>
    <property type="project" value="TreeGrafter"/>
</dbReference>
<dbReference type="GO" id="GO:0006487">
    <property type="term" value="P:protein N-linked glycosylation"/>
    <property type="evidence" value="ECO:0007669"/>
    <property type="project" value="TreeGrafter"/>
</dbReference>
<dbReference type="CDD" id="cd05009">
    <property type="entry name" value="SIS_GlmS_GlmD_2"/>
    <property type="match status" value="1"/>
</dbReference>
<dbReference type="CDD" id="cd05008">
    <property type="entry name" value="SIS_GlmS_GlmD_1"/>
    <property type="match status" value="1"/>
</dbReference>
<dbReference type="GO" id="GO:0097367">
    <property type="term" value="F:carbohydrate derivative binding"/>
    <property type="evidence" value="ECO:0007669"/>
    <property type="project" value="InterPro"/>
</dbReference>
<dbReference type="PANTHER" id="PTHR10937">
    <property type="entry name" value="GLUCOSAMINE--FRUCTOSE-6-PHOSPHATE AMINOTRANSFERASE, ISOMERIZING"/>
    <property type="match status" value="1"/>
</dbReference>
<dbReference type="GO" id="GO:0006047">
    <property type="term" value="P:UDP-N-acetylglucosamine metabolic process"/>
    <property type="evidence" value="ECO:0007669"/>
    <property type="project" value="TreeGrafter"/>
</dbReference>
<dbReference type="GO" id="GO:0006002">
    <property type="term" value="P:fructose 6-phosphate metabolic process"/>
    <property type="evidence" value="ECO:0007669"/>
    <property type="project" value="TreeGrafter"/>
</dbReference>
<feature type="non-terminal residue" evidence="3">
    <location>
        <position position="244"/>
    </location>
</feature>
<dbReference type="InterPro" id="IPR035490">
    <property type="entry name" value="GlmS/FrlB_SIS"/>
</dbReference>
<dbReference type="PANTHER" id="PTHR10937:SF0">
    <property type="entry name" value="GLUTAMINE--FRUCTOSE-6-PHOSPHATE TRANSAMINASE (ISOMERIZING)"/>
    <property type="match status" value="1"/>
</dbReference>
<proteinExistence type="predicted"/>
<gene>
    <name evidence="3" type="ORF">S12H4_19332</name>
</gene>
<dbReference type="SUPFAM" id="SSF53697">
    <property type="entry name" value="SIS domain"/>
    <property type="match status" value="1"/>
</dbReference>
<evidence type="ECO:0000313" key="3">
    <source>
        <dbReference type="EMBL" id="GAI83134.1"/>
    </source>
</evidence>
<comment type="caution">
    <text evidence="3">The sequence shown here is derived from an EMBL/GenBank/DDBJ whole genome shotgun (WGS) entry which is preliminary data.</text>
</comment>
<keyword evidence="1" id="KW-0677">Repeat</keyword>
<protein>
    <recommendedName>
        <fullName evidence="2">SIS domain-containing protein</fullName>
    </recommendedName>
</protein>
<evidence type="ECO:0000256" key="1">
    <source>
        <dbReference type="ARBA" id="ARBA00022737"/>
    </source>
</evidence>
<feature type="domain" description="SIS" evidence="2">
    <location>
        <begin position="162"/>
        <end position="244"/>
    </location>
</feature>
<dbReference type="InterPro" id="IPR035466">
    <property type="entry name" value="GlmS/AgaS_SIS"/>
</dbReference>
<sequence length="244" mass="26641">MEDNKKNVVVILLILIFSTSFCSHTSGEQANEAKSEENLIILDKKALVIVISQSGETADSLAALRIIKEKKPLTLSICNAVNSSIARETDGVLYTHAGPEIGVAATKTYSAQMVALALLAMHLAQIKGRIDEKASLALIEELGRIPHKMEIILNQAKSIEDLASKFVSFSHFLYLGRGVSFPVALEGALKLKEISYIHAEAYPGGEMKHGPIALIDKNMPTMAIVPRDRVYEKMLSNISEIKAR</sequence>
<organism evidence="3">
    <name type="scientific">marine sediment metagenome</name>
    <dbReference type="NCBI Taxonomy" id="412755"/>
    <lineage>
        <taxon>unclassified sequences</taxon>
        <taxon>metagenomes</taxon>
        <taxon>ecological metagenomes</taxon>
    </lineage>
</organism>
<dbReference type="InterPro" id="IPR046348">
    <property type="entry name" value="SIS_dom_sf"/>
</dbReference>
<feature type="domain" description="SIS" evidence="2">
    <location>
        <begin position="1"/>
        <end position="129"/>
    </location>
</feature>
<reference evidence="3" key="1">
    <citation type="journal article" date="2014" name="Front. Microbiol.">
        <title>High frequency of phylogenetically diverse reductive dehalogenase-homologous genes in deep subseafloor sedimentary metagenomes.</title>
        <authorList>
            <person name="Kawai M."/>
            <person name="Futagami T."/>
            <person name="Toyoda A."/>
            <person name="Takaki Y."/>
            <person name="Nishi S."/>
            <person name="Hori S."/>
            <person name="Arai W."/>
            <person name="Tsubouchi T."/>
            <person name="Morono Y."/>
            <person name="Uchiyama I."/>
            <person name="Ito T."/>
            <person name="Fujiyama A."/>
            <person name="Inagaki F."/>
            <person name="Takami H."/>
        </authorList>
    </citation>
    <scope>NUCLEOTIDE SEQUENCE</scope>
    <source>
        <strain evidence="3">Expedition CK06-06</strain>
    </source>
</reference>
<evidence type="ECO:0000259" key="2">
    <source>
        <dbReference type="PROSITE" id="PS51464"/>
    </source>
</evidence>
<dbReference type="PROSITE" id="PS51464">
    <property type="entry name" value="SIS"/>
    <property type="match status" value="2"/>
</dbReference>